<dbReference type="EMBL" id="RCUV01000020">
    <property type="protein sequence ID" value="RLP68499.1"/>
    <property type="molecule type" value="Genomic_DNA"/>
</dbReference>
<evidence type="ECO:0000256" key="5">
    <source>
        <dbReference type="ARBA" id="ARBA00023136"/>
    </source>
</evidence>
<feature type="transmembrane region" description="Helical" evidence="6">
    <location>
        <begin position="464"/>
        <end position="485"/>
    </location>
</feature>
<feature type="transmembrane region" description="Helical" evidence="6">
    <location>
        <begin position="377"/>
        <end position="397"/>
    </location>
</feature>
<dbReference type="Pfam" id="PF05425">
    <property type="entry name" value="CopD"/>
    <property type="match status" value="1"/>
</dbReference>
<sequence length="611" mass="64481">MLAATLGFGGGVVPQPFEDPGPVVRWGLPVSKLAFNVCAAVTIGALFFAAFVLPPSTTSHARSLRIALFAAGAWTMVSVFGLVFAFLSLVPMSLFDPGFFTQFVYFAQAIPLGQTWLVTILLTASISLIALLAQRPGHAAAGGALAVVALLPMALTGHAAGDQGHSTAVTALALHMLGAAVWLGGLIVLVAIRPQLNPDRLKVVIQRYSVVALSGFILVAASGVVIAVVQLNDVINLTTPYGLIVLAKAVVLVLLGGAGAWNRLRLIRRFGQPGSRAARTFWLVVGSELVLLGIASGLAAGLGRTPPPEQPIPANFPPPAEAVTGNPTPPEPSVVTLFTEWRLDPLWALVSVAALILYFLGVRQLRAQGRRWPVGRSVAWVLGLGLLFYATNGSVVVYQDYLVGFNVVSLLLICVMAPVALLAARPGTLVRSVVASRTDRTIGFAEAFVSAGRFSALRAISSPVLWAILLPFSFAVFLFTPLVEWSLREPFGYHLTIVCFLTLGVLLTRTVLQARTTRIALVAVGVFLIGMLVLALALYTHGAVLGAGWFLSLELDWRGGPLSSQQASSYLVAGVAVVWSAVLAATLQRPAHSAQTPTDVPLAKLTPERTS</sequence>
<feature type="transmembrane region" description="Helical" evidence="6">
    <location>
        <begin position="33"/>
        <end position="54"/>
    </location>
</feature>
<feature type="domain" description="Copper resistance protein D" evidence="7">
    <location>
        <begin position="204"/>
        <end position="302"/>
    </location>
</feature>
<feature type="transmembrane region" description="Helical" evidence="6">
    <location>
        <begin position="109"/>
        <end position="132"/>
    </location>
</feature>
<feature type="transmembrane region" description="Helical" evidence="6">
    <location>
        <begin position="346"/>
        <end position="365"/>
    </location>
</feature>
<feature type="transmembrane region" description="Helical" evidence="6">
    <location>
        <begin position="139"/>
        <end position="160"/>
    </location>
</feature>
<evidence type="ECO:0000256" key="4">
    <source>
        <dbReference type="ARBA" id="ARBA00022989"/>
    </source>
</evidence>
<dbReference type="InterPro" id="IPR032694">
    <property type="entry name" value="CopC/D"/>
</dbReference>
<dbReference type="GO" id="GO:0005886">
    <property type="term" value="C:plasma membrane"/>
    <property type="evidence" value="ECO:0007669"/>
    <property type="project" value="UniProtKB-SubCell"/>
</dbReference>
<feature type="transmembrane region" description="Helical" evidence="6">
    <location>
        <begin position="172"/>
        <end position="192"/>
    </location>
</feature>
<organism evidence="8 9">
    <name type="scientific">Mycetocola manganoxydans</name>
    <dbReference type="NCBI Taxonomy" id="699879"/>
    <lineage>
        <taxon>Bacteria</taxon>
        <taxon>Bacillati</taxon>
        <taxon>Actinomycetota</taxon>
        <taxon>Actinomycetes</taxon>
        <taxon>Micrococcales</taxon>
        <taxon>Microbacteriaceae</taxon>
        <taxon>Mycetocola</taxon>
    </lineage>
</organism>
<keyword evidence="3 6" id="KW-0812">Transmembrane</keyword>
<keyword evidence="9" id="KW-1185">Reference proteome</keyword>
<keyword evidence="5 6" id="KW-0472">Membrane</keyword>
<evidence type="ECO:0000313" key="8">
    <source>
        <dbReference type="EMBL" id="RLP68499.1"/>
    </source>
</evidence>
<keyword evidence="2" id="KW-1003">Cell membrane</keyword>
<accession>A0A3L6ZKI7</accession>
<feature type="transmembrane region" description="Helical" evidence="6">
    <location>
        <begin position="519"/>
        <end position="550"/>
    </location>
</feature>
<dbReference type="GO" id="GO:0006825">
    <property type="term" value="P:copper ion transport"/>
    <property type="evidence" value="ECO:0007669"/>
    <property type="project" value="InterPro"/>
</dbReference>
<dbReference type="InterPro" id="IPR008457">
    <property type="entry name" value="Cu-R_CopD_dom"/>
</dbReference>
<proteinExistence type="predicted"/>
<comment type="caution">
    <text evidence="8">The sequence shown here is derived from an EMBL/GenBank/DDBJ whole genome shotgun (WGS) entry which is preliminary data.</text>
</comment>
<reference evidence="8 9" key="1">
    <citation type="submission" date="2018-10" db="EMBL/GenBank/DDBJ databases">
        <authorList>
            <person name="Li J."/>
        </authorList>
    </citation>
    <scope>NUCLEOTIDE SEQUENCE [LARGE SCALE GENOMIC DNA]</scope>
    <source>
        <strain evidence="8 9">CCTCC AB209002</strain>
    </source>
</reference>
<feature type="transmembrane region" description="Helical" evidence="6">
    <location>
        <begin position="204"/>
        <end position="229"/>
    </location>
</feature>
<feature type="transmembrane region" description="Helical" evidence="6">
    <location>
        <begin position="241"/>
        <end position="261"/>
    </location>
</feature>
<feature type="transmembrane region" description="Helical" evidence="6">
    <location>
        <begin position="66"/>
        <end position="89"/>
    </location>
</feature>
<evidence type="ECO:0000313" key="9">
    <source>
        <dbReference type="Proteomes" id="UP000270299"/>
    </source>
</evidence>
<evidence type="ECO:0000256" key="1">
    <source>
        <dbReference type="ARBA" id="ARBA00004651"/>
    </source>
</evidence>
<feature type="transmembrane region" description="Helical" evidence="6">
    <location>
        <begin position="403"/>
        <end position="424"/>
    </location>
</feature>
<evidence type="ECO:0000256" key="6">
    <source>
        <dbReference type="SAM" id="Phobius"/>
    </source>
</evidence>
<dbReference type="Proteomes" id="UP000270299">
    <property type="component" value="Unassembled WGS sequence"/>
</dbReference>
<dbReference type="AlphaFoldDB" id="A0A3L6ZKI7"/>
<protein>
    <recommendedName>
        <fullName evidence="7">Copper resistance protein D domain-containing protein</fullName>
    </recommendedName>
</protein>
<evidence type="ECO:0000259" key="7">
    <source>
        <dbReference type="Pfam" id="PF05425"/>
    </source>
</evidence>
<feature type="transmembrane region" description="Helical" evidence="6">
    <location>
        <begin position="281"/>
        <end position="302"/>
    </location>
</feature>
<dbReference type="PANTHER" id="PTHR34820">
    <property type="entry name" value="INNER MEMBRANE PROTEIN YEBZ"/>
    <property type="match status" value="1"/>
</dbReference>
<name>A0A3L6ZKI7_9MICO</name>
<feature type="transmembrane region" description="Helical" evidence="6">
    <location>
        <begin position="570"/>
        <end position="587"/>
    </location>
</feature>
<dbReference type="InterPro" id="IPR019108">
    <property type="entry name" value="Caa3_assmbl_CtaG-rel"/>
</dbReference>
<comment type="subcellular location">
    <subcellularLocation>
        <location evidence="1">Cell membrane</location>
        <topology evidence="1">Multi-pass membrane protein</topology>
    </subcellularLocation>
</comment>
<gene>
    <name evidence="8" type="ORF">D9V29_13530</name>
</gene>
<evidence type="ECO:0000256" key="3">
    <source>
        <dbReference type="ARBA" id="ARBA00022692"/>
    </source>
</evidence>
<feature type="transmembrane region" description="Helical" evidence="6">
    <location>
        <begin position="491"/>
        <end position="512"/>
    </location>
</feature>
<dbReference type="PANTHER" id="PTHR34820:SF4">
    <property type="entry name" value="INNER MEMBRANE PROTEIN YEBZ"/>
    <property type="match status" value="1"/>
</dbReference>
<keyword evidence="4 6" id="KW-1133">Transmembrane helix</keyword>
<dbReference type="Pfam" id="PF09678">
    <property type="entry name" value="Caa3_CtaG"/>
    <property type="match status" value="1"/>
</dbReference>
<evidence type="ECO:0000256" key="2">
    <source>
        <dbReference type="ARBA" id="ARBA00022475"/>
    </source>
</evidence>